<sequence length="463" mass="52331">MKKPQNWTNFLSDEAKLRNPSALKKLHVHLRKPGVVSLGGGLPHQSVFPCNNISIDYPTVESNFTNFESVALGELPNTSLYESLQYGPSIGSTYLSKWVKTHTASIHNPPYKNWDTIITAGSTQSLDAVLRTICNQNDTILIEEQTYPTALETAIPFKLNVVPVALDSGGIVAEKLDNLLTNWHLSSKSIPKPKLIYTMPTGQNPTGITMSLERRKQFYRVCQKHDILIVEDEPYYFLQLGSPVKGEFTSENFTKNLVPSLLSLDTDGRVVRLDSFSKVMLPGSRTSWVTANEIFVERILRQNEVNIQTASGISQLIIYTILTKWGDLGYLKWLEKIRLLYTSRRDSLMKSFEKYLPKDLCSWNCPASGMFLWIKIDIEKFPKPSKDFSEEQWASIFEEKVYEKTIDNNVILAKGGWFIVPPSEKLKTAGFRATYASATVEDMNKAAERLAKTLIDLKNELSS</sequence>
<evidence type="ECO:0000256" key="4">
    <source>
        <dbReference type="ARBA" id="ARBA00022679"/>
    </source>
</evidence>
<evidence type="ECO:0000259" key="6">
    <source>
        <dbReference type="Pfam" id="PF00155"/>
    </source>
</evidence>
<name>A0A1D2VR70_9ASCO</name>
<dbReference type="AlphaFoldDB" id="A0A1D2VR70"/>
<dbReference type="GeneID" id="30964664"/>
<dbReference type="EMBL" id="KV454475">
    <property type="protein sequence ID" value="ODV64113.1"/>
    <property type="molecule type" value="Genomic_DNA"/>
</dbReference>
<protein>
    <submittedName>
        <fullName evidence="7">PLP-dependent transferase</fullName>
    </submittedName>
</protein>
<dbReference type="InterPro" id="IPR015424">
    <property type="entry name" value="PyrdxlP-dep_Trfase"/>
</dbReference>
<dbReference type="OrthoDB" id="691673at2759"/>
<dbReference type="PANTHER" id="PTHR42790">
    <property type="entry name" value="AMINOTRANSFERASE"/>
    <property type="match status" value="1"/>
</dbReference>
<dbReference type="InParanoid" id="A0A1D2VR70"/>
<comment type="similarity">
    <text evidence="2">Belongs to the class-I pyridoxal-phosphate-dependent aminotransferase family.</text>
</comment>
<organism evidence="7 8">
    <name type="scientific">Ascoidea rubescens DSM 1968</name>
    <dbReference type="NCBI Taxonomy" id="1344418"/>
    <lineage>
        <taxon>Eukaryota</taxon>
        <taxon>Fungi</taxon>
        <taxon>Dikarya</taxon>
        <taxon>Ascomycota</taxon>
        <taxon>Saccharomycotina</taxon>
        <taxon>Saccharomycetes</taxon>
        <taxon>Ascoideaceae</taxon>
        <taxon>Ascoidea</taxon>
    </lineage>
</organism>
<comment type="cofactor">
    <cofactor evidence="1">
        <name>pyridoxal 5'-phosphate</name>
        <dbReference type="ChEBI" id="CHEBI:597326"/>
    </cofactor>
</comment>
<evidence type="ECO:0000256" key="2">
    <source>
        <dbReference type="ARBA" id="ARBA00007441"/>
    </source>
</evidence>
<keyword evidence="4 7" id="KW-0808">Transferase</keyword>
<dbReference type="RefSeq" id="XP_020050420.1">
    <property type="nucleotide sequence ID" value="XM_020191028.1"/>
</dbReference>
<proteinExistence type="inferred from homology"/>
<evidence type="ECO:0000313" key="8">
    <source>
        <dbReference type="Proteomes" id="UP000095038"/>
    </source>
</evidence>
<evidence type="ECO:0000256" key="1">
    <source>
        <dbReference type="ARBA" id="ARBA00001933"/>
    </source>
</evidence>
<dbReference type="GO" id="GO:0047536">
    <property type="term" value="F:2-aminoadipate transaminase activity"/>
    <property type="evidence" value="ECO:0007669"/>
    <property type="project" value="TreeGrafter"/>
</dbReference>
<dbReference type="GO" id="GO:0030170">
    <property type="term" value="F:pyridoxal phosphate binding"/>
    <property type="evidence" value="ECO:0007669"/>
    <property type="project" value="InterPro"/>
</dbReference>
<dbReference type="Proteomes" id="UP000095038">
    <property type="component" value="Unassembled WGS sequence"/>
</dbReference>
<accession>A0A1D2VR70</accession>
<keyword evidence="3" id="KW-0032">Aminotransferase</keyword>
<evidence type="ECO:0000313" key="7">
    <source>
        <dbReference type="EMBL" id="ODV64113.1"/>
    </source>
</evidence>
<keyword evidence="8" id="KW-1185">Reference proteome</keyword>
<dbReference type="SUPFAM" id="SSF53383">
    <property type="entry name" value="PLP-dependent transferases"/>
    <property type="match status" value="1"/>
</dbReference>
<feature type="domain" description="Aminotransferase class I/classII large" evidence="6">
    <location>
        <begin position="87"/>
        <end position="450"/>
    </location>
</feature>
<keyword evidence="5" id="KW-0663">Pyridoxal phosphate</keyword>
<gene>
    <name evidence="7" type="ORF">ASCRUDRAFT_41975</name>
</gene>
<dbReference type="CDD" id="cd00609">
    <property type="entry name" value="AAT_like"/>
    <property type="match status" value="1"/>
</dbReference>
<dbReference type="GO" id="GO:0009074">
    <property type="term" value="P:aromatic amino acid family catabolic process"/>
    <property type="evidence" value="ECO:0007669"/>
    <property type="project" value="TreeGrafter"/>
</dbReference>
<dbReference type="InterPro" id="IPR015421">
    <property type="entry name" value="PyrdxlP-dep_Trfase_major"/>
</dbReference>
<dbReference type="InterPro" id="IPR050859">
    <property type="entry name" value="Class-I_PLP-dep_aminotransf"/>
</dbReference>
<dbReference type="InterPro" id="IPR004839">
    <property type="entry name" value="Aminotransferase_I/II_large"/>
</dbReference>
<dbReference type="GO" id="GO:0008793">
    <property type="term" value="F:aromatic-amino-acid transaminase activity"/>
    <property type="evidence" value="ECO:0007669"/>
    <property type="project" value="TreeGrafter"/>
</dbReference>
<dbReference type="Pfam" id="PF00155">
    <property type="entry name" value="Aminotran_1_2"/>
    <property type="match status" value="1"/>
</dbReference>
<dbReference type="STRING" id="1344418.A0A1D2VR70"/>
<evidence type="ECO:0000256" key="3">
    <source>
        <dbReference type="ARBA" id="ARBA00022576"/>
    </source>
</evidence>
<dbReference type="GO" id="GO:0006571">
    <property type="term" value="P:tyrosine biosynthetic process"/>
    <property type="evidence" value="ECO:0007669"/>
    <property type="project" value="TreeGrafter"/>
</dbReference>
<dbReference type="PANTHER" id="PTHR42790:SF21">
    <property type="entry name" value="AROMATIC_AMINOADIPATE AMINOTRANSFERASE 1"/>
    <property type="match status" value="1"/>
</dbReference>
<dbReference type="Gene3D" id="3.40.640.10">
    <property type="entry name" value="Type I PLP-dependent aspartate aminotransferase-like (Major domain)"/>
    <property type="match status" value="1"/>
</dbReference>
<evidence type="ECO:0000256" key="5">
    <source>
        <dbReference type="ARBA" id="ARBA00022898"/>
    </source>
</evidence>
<reference evidence="8" key="1">
    <citation type="submission" date="2016-05" db="EMBL/GenBank/DDBJ databases">
        <title>Comparative genomics of biotechnologically important yeasts.</title>
        <authorList>
            <consortium name="DOE Joint Genome Institute"/>
            <person name="Riley R."/>
            <person name="Haridas S."/>
            <person name="Wolfe K.H."/>
            <person name="Lopes M.R."/>
            <person name="Hittinger C.T."/>
            <person name="Goker M."/>
            <person name="Salamov A."/>
            <person name="Wisecaver J."/>
            <person name="Long T.M."/>
            <person name="Aerts A.L."/>
            <person name="Barry K."/>
            <person name="Choi C."/>
            <person name="Clum A."/>
            <person name="Coughlan A.Y."/>
            <person name="Deshpande S."/>
            <person name="Douglass A.P."/>
            <person name="Hanson S.J."/>
            <person name="Klenk H.-P."/>
            <person name="Labutti K."/>
            <person name="Lapidus A."/>
            <person name="Lindquist E."/>
            <person name="Lipzen A."/>
            <person name="Meier-Kolthoff J.P."/>
            <person name="Ohm R.A."/>
            <person name="Otillar R.P."/>
            <person name="Pangilinan J."/>
            <person name="Peng Y."/>
            <person name="Rokas A."/>
            <person name="Rosa C.A."/>
            <person name="Scheuner C."/>
            <person name="Sibirny A.A."/>
            <person name="Slot J.C."/>
            <person name="Stielow J.B."/>
            <person name="Sun H."/>
            <person name="Kurtzman C.P."/>
            <person name="Blackwell M."/>
            <person name="Grigoriev I.V."/>
            <person name="Jeffries T.W."/>
        </authorList>
    </citation>
    <scope>NUCLEOTIDE SEQUENCE [LARGE SCALE GENOMIC DNA]</scope>
    <source>
        <strain evidence="8">DSM 1968</strain>
    </source>
</reference>
<dbReference type="GO" id="GO:0019878">
    <property type="term" value="P:lysine biosynthetic process via aminoadipic acid"/>
    <property type="evidence" value="ECO:0007669"/>
    <property type="project" value="TreeGrafter"/>
</dbReference>